<protein>
    <submittedName>
        <fullName evidence="1">Uncharacterized protein</fullName>
    </submittedName>
</protein>
<reference evidence="1" key="1">
    <citation type="submission" date="2018-05" db="EMBL/GenBank/DDBJ databases">
        <authorList>
            <person name="Lanie J.A."/>
            <person name="Ng W.-L."/>
            <person name="Kazmierczak K.M."/>
            <person name="Andrzejewski T.M."/>
            <person name="Davidsen T.M."/>
            <person name="Wayne K.J."/>
            <person name="Tettelin H."/>
            <person name="Glass J.I."/>
            <person name="Rusch D."/>
            <person name="Podicherti R."/>
            <person name="Tsui H.-C.T."/>
            <person name="Winkler M.E."/>
        </authorList>
    </citation>
    <scope>NUCLEOTIDE SEQUENCE</scope>
</reference>
<sequence length="317" mass="34723">MRAPSACLLGALALLLIPLGVDAQGLTYTKGQTISPAYEGWQQNPDGSYNLVFGYMNRNWEEEIDIPVGPDNEFSPGSVDRGQPTRFLPSRNRNTFSIRVPADFDDDEELVWTLNIRGETNRAHASLAPDYFIDNIVVMSENGSISAGFTDARLRGNTPPVAELEGETERRVRVGEPVTLVMKASDDGIPAGGGTLFPTANILTDDGELNLALALRLQPMLVVPGKANGLHVSWFVYRGPGQVTFNPLQIQVWEDTRPYSNSPWSLGWVNPEPPEDGRWVAEATFDEPGTYILRGLVDDGGLSVYHDVTVEVVPLTL</sequence>
<proteinExistence type="predicted"/>
<dbReference type="AlphaFoldDB" id="A0A381PQM9"/>
<evidence type="ECO:0000313" key="1">
    <source>
        <dbReference type="EMBL" id="SUZ69220.1"/>
    </source>
</evidence>
<accession>A0A381PQM9</accession>
<gene>
    <name evidence="1" type="ORF">METZ01_LOCUS22074</name>
</gene>
<name>A0A381PQM9_9ZZZZ</name>
<organism evidence="1">
    <name type="scientific">marine metagenome</name>
    <dbReference type="NCBI Taxonomy" id="408172"/>
    <lineage>
        <taxon>unclassified sequences</taxon>
        <taxon>metagenomes</taxon>
        <taxon>ecological metagenomes</taxon>
    </lineage>
</organism>
<dbReference type="EMBL" id="UINC01001056">
    <property type="protein sequence ID" value="SUZ69220.1"/>
    <property type="molecule type" value="Genomic_DNA"/>
</dbReference>